<dbReference type="GO" id="GO:0008168">
    <property type="term" value="F:methyltransferase activity"/>
    <property type="evidence" value="ECO:0007669"/>
    <property type="project" value="UniProtKB-KW"/>
</dbReference>
<dbReference type="PANTHER" id="PTHR43619">
    <property type="entry name" value="S-ADENOSYL-L-METHIONINE-DEPENDENT METHYLTRANSFERASE YKTD-RELATED"/>
    <property type="match status" value="1"/>
</dbReference>
<proteinExistence type="inferred from homology"/>
<evidence type="ECO:0000256" key="2">
    <source>
        <dbReference type="ARBA" id="ARBA00008138"/>
    </source>
</evidence>
<evidence type="ECO:0000256" key="4">
    <source>
        <dbReference type="ARBA" id="ARBA00022679"/>
    </source>
</evidence>
<feature type="region of interest" description="Disordered" evidence="7">
    <location>
        <begin position="48"/>
        <end position="85"/>
    </location>
</feature>
<keyword evidence="9" id="KW-1185">Reference proteome</keyword>
<evidence type="ECO:0000256" key="5">
    <source>
        <dbReference type="ARBA" id="ARBA00022691"/>
    </source>
</evidence>
<keyword evidence="5 6" id="KW-0949">S-adenosyl-L-methionine</keyword>
<dbReference type="Pfam" id="PF04072">
    <property type="entry name" value="LCM"/>
    <property type="match status" value="1"/>
</dbReference>
<dbReference type="RefSeq" id="WP_256648764.1">
    <property type="nucleotide sequence ID" value="NZ_JANIAA010000002.1"/>
</dbReference>
<dbReference type="EMBL" id="JANIAA010000002">
    <property type="protein sequence ID" value="MCQ8187577.1"/>
    <property type="molecule type" value="Genomic_DNA"/>
</dbReference>
<protein>
    <recommendedName>
        <fullName evidence="6">S-adenosyl-L-methionine-dependent methyltransferase</fullName>
        <ecNumber evidence="6">2.1.1.-</ecNumber>
    </recommendedName>
</protein>
<sequence length="308" mass="33465">MAPLDAIARTSLLTAALRAEETERPDRLYQDPLAARLVGALGGDLLGQVADASGPRDTDPGQGDPGQGDPGQGDSGQGDSGQKVPSTVDFNAIRTRYFDDYLLTQVKDGGYPQVVMVAAGMDTRAYRLPWPRAIELFELDRPGVLEAKESALGDEPVHQRVTRRPIGVDLLGPDWMDALVTAGYRPEEPSLWLLEGLLYYLTDDETRQLLSRVADLTAPGSRIAADMVGATTLTAPAVAPLLQVFERLGCPWLSGHDEPEALFAEYGIEAEAVQPGEESAHYGRWPDPVHPRHVPDVERVFLVHGVRK</sequence>
<feature type="compositionally biased region" description="Gly residues" evidence="7">
    <location>
        <begin position="63"/>
        <end position="79"/>
    </location>
</feature>
<evidence type="ECO:0000256" key="3">
    <source>
        <dbReference type="ARBA" id="ARBA00022603"/>
    </source>
</evidence>
<keyword evidence="4 8" id="KW-0808">Transferase</keyword>
<dbReference type="EC" id="2.1.1.-" evidence="6"/>
<comment type="similarity">
    <text evidence="2 6">Belongs to the UPF0677 family.</text>
</comment>
<evidence type="ECO:0000256" key="1">
    <source>
        <dbReference type="ARBA" id="ARBA00003907"/>
    </source>
</evidence>
<dbReference type="InterPro" id="IPR007213">
    <property type="entry name" value="Ppm1/Ppm2/Tcmp"/>
</dbReference>
<gene>
    <name evidence="8" type="ORF">NP777_04770</name>
</gene>
<reference evidence="8 9" key="1">
    <citation type="submission" date="2022-07" db="EMBL/GenBank/DDBJ databases">
        <authorList>
            <person name="Phongsopitanun W."/>
            <person name="Tanasupawat S."/>
        </authorList>
    </citation>
    <scope>NUCLEOTIDE SEQUENCE [LARGE SCALE GENOMIC DNA]</scope>
    <source>
        <strain evidence="8 9">RCU-064</strain>
    </source>
</reference>
<accession>A0ABT1UR25</accession>
<evidence type="ECO:0000313" key="9">
    <source>
        <dbReference type="Proteomes" id="UP001204746"/>
    </source>
</evidence>
<evidence type="ECO:0000256" key="6">
    <source>
        <dbReference type="RuleBase" id="RU362030"/>
    </source>
</evidence>
<dbReference type="GO" id="GO:0032259">
    <property type="term" value="P:methylation"/>
    <property type="evidence" value="ECO:0007669"/>
    <property type="project" value="UniProtKB-KW"/>
</dbReference>
<dbReference type="NCBIfam" id="TIGR00027">
    <property type="entry name" value="mthyl_TIGR00027"/>
    <property type="match status" value="1"/>
</dbReference>
<comment type="caution">
    <text evidence="8">The sequence shown here is derived from an EMBL/GenBank/DDBJ whole genome shotgun (WGS) entry which is preliminary data.</text>
</comment>
<dbReference type="PANTHER" id="PTHR43619:SF2">
    <property type="entry name" value="S-ADENOSYL-L-METHIONINE-DEPENDENT METHYLTRANSFERASES SUPERFAMILY PROTEIN"/>
    <property type="match status" value="1"/>
</dbReference>
<keyword evidence="3 6" id="KW-0489">Methyltransferase</keyword>
<dbReference type="SUPFAM" id="SSF53335">
    <property type="entry name" value="S-adenosyl-L-methionine-dependent methyltransferases"/>
    <property type="match status" value="1"/>
</dbReference>
<evidence type="ECO:0000313" key="8">
    <source>
        <dbReference type="EMBL" id="MCQ8187577.1"/>
    </source>
</evidence>
<comment type="function">
    <text evidence="1 6">Exhibits S-adenosyl-L-methionine-dependent methyltransferase activity.</text>
</comment>
<dbReference type="InterPro" id="IPR011610">
    <property type="entry name" value="SAM_mthyl_Trfase_ML2640-like"/>
</dbReference>
<name>A0ABT1UR25_9ACTN</name>
<dbReference type="InterPro" id="IPR029063">
    <property type="entry name" value="SAM-dependent_MTases_sf"/>
</dbReference>
<dbReference type="Gene3D" id="3.40.50.150">
    <property type="entry name" value="Vaccinia Virus protein VP39"/>
    <property type="match status" value="1"/>
</dbReference>
<dbReference type="Proteomes" id="UP001204746">
    <property type="component" value="Unassembled WGS sequence"/>
</dbReference>
<organism evidence="8 9">
    <name type="scientific">Streptomyces rugosispiralis</name>
    <dbReference type="NCBI Taxonomy" id="2967341"/>
    <lineage>
        <taxon>Bacteria</taxon>
        <taxon>Bacillati</taxon>
        <taxon>Actinomycetota</taxon>
        <taxon>Actinomycetes</taxon>
        <taxon>Kitasatosporales</taxon>
        <taxon>Streptomycetaceae</taxon>
        <taxon>Streptomyces</taxon>
    </lineage>
</organism>
<evidence type="ECO:0000256" key="7">
    <source>
        <dbReference type="SAM" id="MobiDB-lite"/>
    </source>
</evidence>